<evidence type="ECO:0000256" key="1">
    <source>
        <dbReference type="SAM" id="Phobius"/>
    </source>
</evidence>
<dbReference type="InterPro" id="IPR010718">
    <property type="entry name" value="DUF1294"/>
</dbReference>
<dbReference type="RefSeq" id="WP_069642016.1">
    <property type="nucleotide sequence ID" value="NZ_MIJE01000001.1"/>
</dbReference>
<gene>
    <name evidence="2" type="ORF">BHF68_02345</name>
</gene>
<feature type="transmembrane region" description="Helical" evidence="1">
    <location>
        <begin position="38"/>
        <end position="57"/>
    </location>
</feature>
<evidence type="ECO:0000313" key="3">
    <source>
        <dbReference type="Proteomes" id="UP000094296"/>
    </source>
</evidence>
<sequence>MEIVVMYILLVNIYAFTSMGIDKRQAIRDKRRIKENHFFLIALIGGSIGIILGMRIFRHKTRHRSFTYGIPLCMLVNIITFYTLYSIY</sequence>
<dbReference type="EMBL" id="MIJE01000001">
    <property type="protein sequence ID" value="OEF98524.1"/>
    <property type="molecule type" value="Genomic_DNA"/>
</dbReference>
<evidence type="ECO:0008006" key="4">
    <source>
        <dbReference type="Google" id="ProtNLM"/>
    </source>
</evidence>
<dbReference type="STRING" id="766136.BHF68_02345"/>
<keyword evidence="1" id="KW-1133">Transmembrane helix</keyword>
<name>A0A1E5G703_9FIRM</name>
<dbReference type="AlphaFoldDB" id="A0A1E5G703"/>
<keyword evidence="3" id="KW-1185">Reference proteome</keyword>
<dbReference type="Pfam" id="PF06961">
    <property type="entry name" value="DUF1294"/>
    <property type="match status" value="1"/>
</dbReference>
<protein>
    <recommendedName>
        <fullName evidence="4">DUF1294 domain-containing protein</fullName>
    </recommendedName>
</protein>
<dbReference type="OrthoDB" id="1698854at2"/>
<proteinExistence type="predicted"/>
<feature type="transmembrane region" description="Helical" evidence="1">
    <location>
        <begin position="66"/>
        <end position="85"/>
    </location>
</feature>
<keyword evidence="1" id="KW-0812">Transmembrane</keyword>
<dbReference type="Proteomes" id="UP000094296">
    <property type="component" value="Unassembled WGS sequence"/>
</dbReference>
<organism evidence="2 3">
    <name type="scientific">Desulfuribacillus alkaliarsenatis</name>
    <dbReference type="NCBI Taxonomy" id="766136"/>
    <lineage>
        <taxon>Bacteria</taxon>
        <taxon>Bacillati</taxon>
        <taxon>Bacillota</taxon>
        <taxon>Desulfuribacillia</taxon>
        <taxon>Desulfuribacillales</taxon>
        <taxon>Desulfuribacillaceae</taxon>
        <taxon>Desulfuribacillus</taxon>
    </lineage>
</organism>
<keyword evidence="1" id="KW-0472">Membrane</keyword>
<comment type="caution">
    <text evidence="2">The sequence shown here is derived from an EMBL/GenBank/DDBJ whole genome shotgun (WGS) entry which is preliminary data.</text>
</comment>
<reference evidence="2 3" key="1">
    <citation type="submission" date="2016-09" db="EMBL/GenBank/DDBJ databases">
        <title>Draft genome sequence for the type strain of Desulfuribacillus alkaliarsenatis AHT28, an obligately anaerobic, sulfidogenic bacterium isolated from Russian soda lake sediments.</title>
        <authorList>
            <person name="Abin C.A."/>
            <person name="Hollibaugh J.T."/>
        </authorList>
    </citation>
    <scope>NUCLEOTIDE SEQUENCE [LARGE SCALE GENOMIC DNA]</scope>
    <source>
        <strain evidence="2 3">AHT28</strain>
    </source>
</reference>
<evidence type="ECO:0000313" key="2">
    <source>
        <dbReference type="EMBL" id="OEF98524.1"/>
    </source>
</evidence>
<accession>A0A1E5G703</accession>